<feature type="domain" description="FAS1" evidence="1">
    <location>
        <begin position="57"/>
        <end position="201"/>
    </location>
</feature>
<dbReference type="AlphaFoldDB" id="A0A504J2M7"/>
<dbReference type="SUPFAM" id="SSF82153">
    <property type="entry name" value="FAS1 domain"/>
    <property type="match status" value="1"/>
</dbReference>
<dbReference type="Proteomes" id="UP000315540">
    <property type="component" value="Unassembled WGS sequence"/>
</dbReference>
<dbReference type="OrthoDB" id="9800666at2"/>
<dbReference type="RefSeq" id="WP_140597707.1">
    <property type="nucleotide sequence ID" value="NZ_VFWZ01000011.1"/>
</dbReference>
<dbReference type="FunFam" id="2.30.180.10:FF:000032">
    <property type="entry name" value="Fasciclin domain-containing protein, putative"/>
    <property type="match status" value="1"/>
</dbReference>
<dbReference type="SMART" id="SM00554">
    <property type="entry name" value="FAS1"/>
    <property type="match status" value="1"/>
</dbReference>
<evidence type="ECO:0000313" key="2">
    <source>
        <dbReference type="EMBL" id="TPN81339.1"/>
    </source>
</evidence>
<evidence type="ECO:0000259" key="1">
    <source>
        <dbReference type="PROSITE" id="PS50213"/>
    </source>
</evidence>
<accession>A0A504J2M7</accession>
<dbReference type="PROSITE" id="PS50213">
    <property type="entry name" value="FAS1"/>
    <property type="match status" value="1"/>
</dbReference>
<dbReference type="Gene3D" id="2.30.180.10">
    <property type="entry name" value="FAS1 domain"/>
    <property type="match status" value="1"/>
</dbReference>
<dbReference type="InterPro" id="IPR050904">
    <property type="entry name" value="Adhesion/Biosynth-related"/>
</dbReference>
<dbReference type="InterPro" id="IPR036378">
    <property type="entry name" value="FAS1_dom_sf"/>
</dbReference>
<protein>
    <submittedName>
        <fullName evidence="2">Fasciclin domain-containing protein</fullName>
    </submittedName>
</protein>
<organism evidence="2 3">
    <name type="scientific">Aquimarina algicola</name>
    <dbReference type="NCBI Taxonomy" id="2589995"/>
    <lineage>
        <taxon>Bacteria</taxon>
        <taxon>Pseudomonadati</taxon>
        <taxon>Bacteroidota</taxon>
        <taxon>Flavobacteriia</taxon>
        <taxon>Flavobacteriales</taxon>
        <taxon>Flavobacteriaceae</taxon>
        <taxon>Aquimarina</taxon>
    </lineage>
</organism>
<dbReference type="InterPro" id="IPR000782">
    <property type="entry name" value="FAS1_domain"/>
</dbReference>
<dbReference type="PANTHER" id="PTHR10900">
    <property type="entry name" value="PERIOSTIN-RELATED"/>
    <property type="match status" value="1"/>
</dbReference>
<dbReference type="EMBL" id="VFWZ01000011">
    <property type="protein sequence ID" value="TPN81339.1"/>
    <property type="molecule type" value="Genomic_DNA"/>
</dbReference>
<proteinExistence type="predicted"/>
<keyword evidence="3" id="KW-1185">Reference proteome</keyword>
<sequence>MKIRYKIFSVILTGIVITSCTQSKTDKTSEDNNKLIAEKIDSPSKAVFEEKKTEEKVLNIAEFTAIDKGFSTLTSIIKATGASETLSSEGPYTILAPANLAFDKLPEGTLDHLLKPENKEQLKTILDCHIIKGIQKKDDLVDAIKKGNGSIKLKTINGTVLTATRKSGDIFLIDQMGNGGVLVTTDVKASNGLIHTIDAVMMPKK</sequence>
<name>A0A504J2M7_9FLAO</name>
<gene>
    <name evidence="2" type="ORF">FHK87_25470</name>
</gene>
<dbReference type="PANTHER" id="PTHR10900:SF77">
    <property type="entry name" value="FI19380P1"/>
    <property type="match status" value="1"/>
</dbReference>
<reference evidence="2 3" key="1">
    <citation type="submission" date="2019-06" db="EMBL/GenBank/DDBJ databases">
        <authorList>
            <person name="Meng X."/>
        </authorList>
    </citation>
    <scope>NUCLEOTIDE SEQUENCE [LARGE SCALE GENOMIC DNA]</scope>
    <source>
        <strain evidence="2 3">M625</strain>
    </source>
</reference>
<evidence type="ECO:0000313" key="3">
    <source>
        <dbReference type="Proteomes" id="UP000315540"/>
    </source>
</evidence>
<dbReference type="PROSITE" id="PS51257">
    <property type="entry name" value="PROKAR_LIPOPROTEIN"/>
    <property type="match status" value="1"/>
</dbReference>
<dbReference type="Pfam" id="PF02469">
    <property type="entry name" value="Fasciclin"/>
    <property type="match status" value="1"/>
</dbReference>
<comment type="caution">
    <text evidence="2">The sequence shown here is derived from an EMBL/GenBank/DDBJ whole genome shotgun (WGS) entry which is preliminary data.</text>
</comment>
<dbReference type="GO" id="GO:0005615">
    <property type="term" value="C:extracellular space"/>
    <property type="evidence" value="ECO:0007669"/>
    <property type="project" value="TreeGrafter"/>
</dbReference>